<feature type="compositionally biased region" description="Acidic residues" evidence="8">
    <location>
        <begin position="270"/>
        <end position="281"/>
    </location>
</feature>
<evidence type="ECO:0000256" key="1">
    <source>
        <dbReference type="ARBA" id="ARBA00004324"/>
    </source>
</evidence>
<keyword evidence="7" id="KW-0175">Coiled coil</keyword>
<accession>A0ABQ7H0U9</accession>
<feature type="coiled-coil region" evidence="7">
    <location>
        <begin position="149"/>
        <end position="176"/>
    </location>
</feature>
<dbReference type="PANTHER" id="PTHR13278:SF0">
    <property type="entry name" value="ZINC FINGER PROTEIN 830"/>
    <property type="match status" value="1"/>
</dbReference>
<dbReference type="InterPro" id="IPR040050">
    <property type="entry name" value="ZNF830-like"/>
</dbReference>
<sequence>MSDLKAQFRAAKEQRGGNTPSLAQVKALKGQRAAQAQQQKQKPPGAPTAGSSAPKPLQQQPPPQPAPAPSTKGGLPEDFFEQPAKKQAVAASAPSSKPAPAPAALSSKSPADPSLPEGFFADKAADAKARGVKLPDAKDKEDEFQAFQRMMEEELKAVAAKEAEEVEEEAGDKEDREMFEQRLRMQRLRRLVQPKGKLGQGSDAQHQPQGEGTHAGIDDAAEEALGLSRHEHQRLGGEQPLLLPRKKRVIDTMRELGSSLKPEGDAGGSSDDEDSVSEEELLDWRAKGV</sequence>
<feature type="compositionally biased region" description="Low complexity" evidence="8">
    <location>
        <begin position="26"/>
        <end position="58"/>
    </location>
</feature>
<dbReference type="InterPro" id="IPR059039">
    <property type="entry name" value="ZNF380_CC"/>
</dbReference>
<name>A0ABQ7H0U9_DUNSA</name>
<feature type="domain" description="ZNF380 coiled-coil" evidence="9">
    <location>
        <begin position="115"/>
        <end position="195"/>
    </location>
</feature>
<keyword evidence="6" id="KW-0539">Nucleus</keyword>
<dbReference type="PANTHER" id="PTHR13278">
    <property type="entry name" value="ZINC FINGER PROTEIN 830"/>
    <property type="match status" value="1"/>
</dbReference>
<feature type="region of interest" description="Disordered" evidence="8">
    <location>
        <begin position="192"/>
        <end position="289"/>
    </location>
</feature>
<evidence type="ECO:0000256" key="3">
    <source>
        <dbReference type="ARBA" id="ARBA00022723"/>
    </source>
</evidence>
<evidence type="ECO:0000313" key="11">
    <source>
        <dbReference type="Proteomes" id="UP000815325"/>
    </source>
</evidence>
<evidence type="ECO:0000256" key="7">
    <source>
        <dbReference type="SAM" id="Coils"/>
    </source>
</evidence>
<feature type="region of interest" description="Disordered" evidence="8">
    <location>
        <begin position="1"/>
        <end position="122"/>
    </location>
</feature>
<proteinExistence type="predicted"/>
<feature type="compositionally biased region" description="Low complexity" evidence="8">
    <location>
        <begin position="85"/>
        <end position="122"/>
    </location>
</feature>
<evidence type="ECO:0000313" key="10">
    <source>
        <dbReference type="EMBL" id="KAF5840475.1"/>
    </source>
</evidence>
<evidence type="ECO:0000256" key="8">
    <source>
        <dbReference type="SAM" id="MobiDB-lite"/>
    </source>
</evidence>
<keyword evidence="2" id="KW-0217">Developmental protein</keyword>
<evidence type="ECO:0000256" key="6">
    <source>
        <dbReference type="ARBA" id="ARBA00023242"/>
    </source>
</evidence>
<protein>
    <recommendedName>
        <fullName evidence="9">ZNF380 coiled-coil domain-containing protein</fullName>
    </recommendedName>
</protein>
<dbReference type="Proteomes" id="UP000815325">
    <property type="component" value="Unassembled WGS sequence"/>
</dbReference>
<keyword evidence="4" id="KW-0863">Zinc-finger</keyword>
<gene>
    <name evidence="10" type="ORF">DUNSADRAFT_16566</name>
</gene>
<comment type="subcellular location">
    <subcellularLocation>
        <location evidence="1">Nucleus speckle</location>
    </subcellularLocation>
</comment>
<reference evidence="10" key="1">
    <citation type="submission" date="2017-08" db="EMBL/GenBank/DDBJ databases">
        <authorList>
            <person name="Polle J.E."/>
            <person name="Barry K."/>
            <person name="Cushman J."/>
            <person name="Schmutz J."/>
            <person name="Tran D."/>
            <person name="Hathwaick L.T."/>
            <person name="Yim W.C."/>
            <person name="Jenkins J."/>
            <person name="Mckie-Krisberg Z.M."/>
            <person name="Prochnik S."/>
            <person name="Lindquist E."/>
            <person name="Dockter R.B."/>
            <person name="Adam C."/>
            <person name="Molina H."/>
            <person name="Bunkerborg J."/>
            <person name="Jin E."/>
            <person name="Buchheim M."/>
            <person name="Magnuson J."/>
        </authorList>
    </citation>
    <scope>NUCLEOTIDE SEQUENCE</scope>
    <source>
        <strain evidence="10">CCAP 19/18</strain>
    </source>
</reference>
<comment type="caution">
    <text evidence="10">The sequence shown here is derived from an EMBL/GenBank/DDBJ whole genome shotgun (WGS) entry which is preliminary data.</text>
</comment>
<evidence type="ECO:0000259" key="9">
    <source>
        <dbReference type="Pfam" id="PF23406"/>
    </source>
</evidence>
<keyword evidence="5" id="KW-0862">Zinc</keyword>
<dbReference type="EMBL" id="MU069512">
    <property type="protein sequence ID" value="KAF5840475.1"/>
    <property type="molecule type" value="Genomic_DNA"/>
</dbReference>
<organism evidence="10 11">
    <name type="scientific">Dunaliella salina</name>
    <name type="common">Green alga</name>
    <name type="synonym">Protococcus salinus</name>
    <dbReference type="NCBI Taxonomy" id="3046"/>
    <lineage>
        <taxon>Eukaryota</taxon>
        <taxon>Viridiplantae</taxon>
        <taxon>Chlorophyta</taxon>
        <taxon>core chlorophytes</taxon>
        <taxon>Chlorophyceae</taxon>
        <taxon>CS clade</taxon>
        <taxon>Chlamydomonadales</taxon>
        <taxon>Dunaliellaceae</taxon>
        <taxon>Dunaliella</taxon>
    </lineage>
</organism>
<evidence type="ECO:0000256" key="4">
    <source>
        <dbReference type="ARBA" id="ARBA00022771"/>
    </source>
</evidence>
<keyword evidence="3" id="KW-0479">Metal-binding</keyword>
<evidence type="ECO:0000256" key="5">
    <source>
        <dbReference type="ARBA" id="ARBA00022833"/>
    </source>
</evidence>
<evidence type="ECO:0000256" key="2">
    <source>
        <dbReference type="ARBA" id="ARBA00022473"/>
    </source>
</evidence>
<keyword evidence="11" id="KW-1185">Reference proteome</keyword>
<dbReference type="Pfam" id="PF23406">
    <property type="entry name" value="ZNF380_CC"/>
    <property type="match status" value="1"/>
</dbReference>
<feature type="compositionally biased region" description="Pro residues" evidence="8">
    <location>
        <begin position="59"/>
        <end position="68"/>
    </location>
</feature>